<dbReference type="AlphaFoldDB" id="A0A1M5IZT7"/>
<protein>
    <submittedName>
        <fullName evidence="1">Uncharacterized protein</fullName>
    </submittedName>
</protein>
<reference evidence="2" key="1">
    <citation type="submission" date="2016-11" db="EMBL/GenBank/DDBJ databases">
        <authorList>
            <person name="Varghese N."/>
            <person name="Submissions S."/>
        </authorList>
    </citation>
    <scope>NUCLEOTIDE SEQUENCE [LARGE SCALE GENOMIC DNA]</scope>
    <source>
        <strain evidence="2">DSM 16579</strain>
    </source>
</reference>
<dbReference type="STRING" id="1122206.SAMN02745753_03717"/>
<organism evidence="1 2">
    <name type="scientific">Marinomonas polaris DSM 16579</name>
    <dbReference type="NCBI Taxonomy" id="1122206"/>
    <lineage>
        <taxon>Bacteria</taxon>
        <taxon>Pseudomonadati</taxon>
        <taxon>Pseudomonadota</taxon>
        <taxon>Gammaproteobacteria</taxon>
        <taxon>Oceanospirillales</taxon>
        <taxon>Oceanospirillaceae</taxon>
        <taxon>Marinomonas</taxon>
    </lineage>
</organism>
<gene>
    <name evidence="1" type="ORF">SAMN02745753_03717</name>
</gene>
<dbReference type="EMBL" id="FQVF01000020">
    <property type="protein sequence ID" value="SHG33559.1"/>
    <property type="molecule type" value="Genomic_DNA"/>
</dbReference>
<name>A0A1M5IZT7_9GAMM</name>
<evidence type="ECO:0000313" key="1">
    <source>
        <dbReference type="EMBL" id="SHG33559.1"/>
    </source>
</evidence>
<dbReference type="RefSeq" id="WP_072841157.1">
    <property type="nucleotide sequence ID" value="NZ_FQVF01000020.1"/>
</dbReference>
<keyword evidence="2" id="KW-1185">Reference proteome</keyword>
<sequence length="77" mass="8979">MDRISALNMYRLNQLDRCEITECEEGVFNIKIFGIEEDGEFLTEDGAILPMRIAEKSYAMLMARRIGFKPDEIEFIK</sequence>
<proteinExistence type="predicted"/>
<dbReference type="Proteomes" id="UP000184517">
    <property type="component" value="Unassembled WGS sequence"/>
</dbReference>
<evidence type="ECO:0000313" key="2">
    <source>
        <dbReference type="Proteomes" id="UP000184517"/>
    </source>
</evidence>
<accession>A0A1M5IZT7</accession>